<protein>
    <submittedName>
        <fullName evidence="3">SMP-30/gluconolactonase/LRE family protein</fullName>
    </submittedName>
</protein>
<dbReference type="AlphaFoldDB" id="A0A6I4IQL1"/>
<organism evidence="3 4">
    <name type="scientific">Mucilaginibacter aquatilis</name>
    <dbReference type="NCBI Taxonomy" id="1517760"/>
    <lineage>
        <taxon>Bacteria</taxon>
        <taxon>Pseudomonadati</taxon>
        <taxon>Bacteroidota</taxon>
        <taxon>Sphingobacteriia</taxon>
        <taxon>Sphingobacteriales</taxon>
        <taxon>Sphingobacteriaceae</taxon>
        <taxon>Mucilaginibacter</taxon>
    </lineage>
</organism>
<dbReference type="InterPro" id="IPR011042">
    <property type="entry name" value="6-blade_b-propeller_TolB-like"/>
</dbReference>
<dbReference type="InterPro" id="IPR013658">
    <property type="entry name" value="SGL"/>
</dbReference>
<feature type="domain" description="SMP-30/Gluconolactonase/LRE-like region" evidence="2">
    <location>
        <begin position="47"/>
        <end position="290"/>
    </location>
</feature>
<dbReference type="PANTHER" id="PTHR47572">
    <property type="entry name" value="LIPOPROTEIN-RELATED"/>
    <property type="match status" value="1"/>
</dbReference>
<comment type="caution">
    <text evidence="3">The sequence shown here is derived from an EMBL/GenBank/DDBJ whole genome shotgun (WGS) entry which is preliminary data.</text>
</comment>
<dbReference type="OrthoDB" id="241638at2"/>
<dbReference type="Proteomes" id="UP000434850">
    <property type="component" value="Unassembled WGS sequence"/>
</dbReference>
<dbReference type="SUPFAM" id="SSF63829">
    <property type="entry name" value="Calcium-dependent phosphotriesterase"/>
    <property type="match status" value="1"/>
</dbReference>
<gene>
    <name evidence="3" type="ORF">GO816_12165</name>
</gene>
<accession>A0A6I4IQL1</accession>
<sequence length="311" mass="34152">MAGATSIVSKPAKLSLSKLLMTDSSYSTTNLFKSGTRPVLVSKQFSFTEGPAADNKGNIYFTDQPNNGIWKYDTNGKLMLFSNAAGRSNGMYFTKDNKLVTCADEDNQIWQFKADGTKDTVLLSSADGHKFNGPNDLWIDAKGGIYFTDPYYQRDYWTRTKPDLQGEKVYYLAKGQSKAVVVAETLQKPNGIAGTADGKYLYVADIKANKTYRFDITKEGALSNQQLFIDKGSDGLALDEQGNVYITGSKGITIFSNLGEKIGLIAIPESWTANLCFGGIKRNVLFITASKAVYTMQMNVHGSTKNASKQR</sequence>
<evidence type="ECO:0000313" key="3">
    <source>
        <dbReference type="EMBL" id="MVN91883.1"/>
    </source>
</evidence>
<dbReference type="Pfam" id="PF08450">
    <property type="entry name" value="SGL"/>
    <property type="match status" value="1"/>
</dbReference>
<keyword evidence="4" id="KW-1185">Reference proteome</keyword>
<evidence type="ECO:0000313" key="4">
    <source>
        <dbReference type="Proteomes" id="UP000434850"/>
    </source>
</evidence>
<dbReference type="Gene3D" id="2.120.10.30">
    <property type="entry name" value="TolB, C-terminal domain"/>
    <property type="match status" value="1"/>
</dbReference>
<dbReference type="InterPro" id="IPR051262">
    <property type="entry name" value="SMP-30/CGR1_Lactonase"/>
</dbReference>
<evidence type="ECO:0000256" key="1">
    <source>
        <dbReference type="ARBA" id="ARBA00022801"/>
    </source>
</evidence>
<dbReference type="PANTHER" id="PTHR47572:SF4">
    <property type="entry name" value="LACTONASE DRP35"/>
    <property type="match status" value="1"/>
</dbReference>
<dbReference type="EMBL" id="WQLA01000004">
    <property type="protein sequence ID" value="MVN91883.1"/>
    <property type="molecule type" value="Genomic_DNA"/>
</dbReference>
<name>A0A6I4IQL1_9SPHI</name>
<reference evidence="3 4" key="1">
    <citation type="submission" date="2019-12" db="EMBL/GenBank/DDBJ databases">
        <title>Mucilaginibacter sp. HME9299 genome sequencing and assembly.</title>
        <authorList>
            <person name="Kang H."/>
            <person name="Kim H."/>
            <person name="Joh K."/>
        </authorList>
    </citation>
    <scope>NUCLEOTIDE SEQUENCE [LARGE SCALE GENOMIC DNA]</scope>
    <source>
        <strain evidence="3 4">HME9299</strain>
    </source>
</reference>
<proteinExistence type="predicted"/>
<dbReference type="GO" id="GO:0016787">
    <property type="term" value="F:hydrolase activity"/>
    <property type="evidence" value="ECO:0007669"/>
    <property type="project" value="UniProtKB-KW"/>
</dbReference>
<keyword evidence="1" id="KW-0378">Hydrolase</keyword>
<evidence type="ECO:0000259" key="2">
    <source>
        <dbReference type="Pfam" id="PF08450"/>
    </source>
</evidence>